<organism evidence="3 4">
    <name type="scientific">Thermococcus indicus</name>
    <dbReference type="NCBI Taxonomy" id="2586643"/>
    <lineage>
        <taxon>Archaea</taxon>
        <taxon>Methanobacteriati</taxon>
        <taxon>Methanobacteriota</taxon>
        <taxon>Thermococci</taxon>
        <taxon>Thermococcales</taxon>
        <taxon>Thermococcaceae</taxon>
        <taxon>Thermococcus</taxon>
    </lineage>
</organism>
<feature type="domain" description="Integrase SSV1 C-terminal" evidence="2">
    <location>
        <begin position="128"/>
        <end position="283"/>
    </location>
</feature>
<evidence type="ECO:0000259" key="2">
    <source>
        <dbReference type="Pfam" id="PF16795"/>
    </source>
</evidence>
<evidence type="ECO:0000313" key="4">
    <source>
        <dbReference type="Proteomes" id="UP000306007"/>
    </source>
</evidence>
<evidence type="ECO:0000313" key="3">
    <source>
        <dbReference type="EMBL" id="QDA32041.1"/>
    </source>
</evidence>
<dbReference type="InterPro" id="IPR011010">
    <property type="entry name" value="DNA_brk_join_enz"/>
</dbReference>
<gene>
    <name evidence="3" type="ORF">FH039_11095</name>
</gene>
<dbReference type="SUPFAM" id="SSF56349">
    <property type="entry name" value="DNA breaking-rejoining enzymes"/>
    <property type="match status" value="1"/>
</dbReference>
<protein>
    <recommendedName>
        <fullName evidence="2">Integrase SSV1 C-terminal domain-containing protein</fullName>
    </recommendedName>
</protein>
<proteinExistence type="predicted"/>
<dbReference type="AlphaFoldDB" id="A0A4Y5SPK3"/>
<dbReference type="EMBL" id="CP040846">
    <property type="protein sequence ID" value="QDA32041.1"/>
    <property type="molecule type" value="Genomic_DNA"/>
</dbReference>
<dbReference type="KEGG" id="tic:FH039_11095"/>
<dbReference type="Proteomes" id="UP000306007">
    <property type="component" value="Chromosome"/>
</dbReference>
<evidence type="ECO:0000256" key="1">
    <source>
        <dbReference type="ARBA" id="ARBA00023172"/>
    </source>
</evidence>
<accession>A0A4Y5SPK3</accession>
<dbReference type="GO" id="GO:0006310">
    <property type="term" value="P:DNA recombination"/>
    <property type="evidence" value="ECO:0007669"/>
    <property type="project" value="UniProtKB-KW"/>
</dbReference>
<dbReference type="Gene3D" id="1.10.443.10">
    <property type="entry name" value="Intergrase catalytic core"/>
    <property type="match status" value="1"/>
</dbReference>
<keyword evidence="1" id="KW-0233">DNA recombination</keyword>
<sequence>MMKLCPAKFLWRAGRDLNPRPSAPEAPFDDCEPLKRLFLEKERLLSKWAIWAEKQLTKRVARAYLNALTKAQTFNDLLQMREGSKTQRLALRSFAKYTYESRIITKEEYEAIKRCVKLKRTNNIDTRVYSDEDITNILRQLTNKKHHLFLRLVVESGLRRSHAISAWNKLRKGEYTTMGEFAYTELNIRNKTKQAFVCFCSKELADAIYKMNEPVSYNIAENVGKRQRILYNGIRKWWYTTALDVGMDSNVADFLQGRAPTSIGARHYLDALRLAKKQYPKLLQAIKERIYSNL</sequence>
<name>A0A4Y5SPK3_9EURY</name>
<dbReference type="InterPro" id="IPR031857">
    <property type="entry name" value="Integrase_SSV1_C"/>
</dbReference>
<dbReference type="GO" id="GO:0003677">
    <property type="term" value="F:DNA binding"/>
    <property type="evidence" value="ECO:0007669"/>
    <property type="project" value="InterPro"/>
</dbReference>
<dbReference type="InterPro" id="IPR013762">
    <property type="entry name" value="Integrase-like_cat_sf"/>
</dbReference>
<keyword evidence="4" id="KW-1185">Reference proteome</keyword>
<dbReference type="GO" id="GO:0015074">
    <property type="term" value="P:DNA integration"/>
    <property type="evidence" value="ECO:0007669"/>
    <property type="project" value="InterPro"/>
</dbReference>
<reference evidence="3 4" key="1">
    <citation type="submission" date="2019-06" db="EMBL/GenBank/DDBJ databases">
        <title>Thermococcus indicus sp. nov., a Fe(III)-reducing hyperthermophilic archaeon isolated from the Onnuri vent field of the Central Indian Ocean ridge.</title>
        <authorList>
            <person name="Lim J.K."/>
            <person name="Kim Y.J."/>
            <person name="Kwon K.K."/>
        </authorList>
    </citation>
    <scope>NUCLEOTIDE SEQUENCE [LARGE SCALE GENOMIC DNA]</scope>
    <source>
        <strain evidence="3 4">IOH1</strain>
    </source>
</reference>
<dbReference type="Pfam" id="PF16795">
    <property type="entry name" value="Phage_integr_3"/>
    <property type="match status" value="1"/>
</dbReference>